<protein>
    <submittedName>
        <fullName evidence="1">Uncharacterized protein</fullName>
    </submittedName>
</protein>
<keyword evidence="2" id="KW-1185">Reference proteome</keyword>
<reference evidence="1 2" key="1">
    <citation type="submission" date="2020-07" db="EMBL/GenBank/DDBJ databases">
        <title>Comparative genomics of pyrophilous fungi reveals a link between fire events and developmental genes.</title>
        <authorList>
            <consortium name="DOE Joint Genome Institute"/>
            <person name="Steindorff A.S."/>
            <person name="Carver A."/>
            <person name="Calhoun S."/>
            <person name="Stillman K."/>
            <person name="Liu H."/>
            <person name="Lipzen A."/>
            <person name="Pangilinan J."/>
            <person name="Labutti K."/>
            <person name="Bruns T.D."/>
            <person name="Grigoriev I.V."/>
        </authorList>
    </citation>
    <scope>NUCLEOTIDE SEQUENCE [LARGE SCALE GENOMIC DNA]</scope>
    <source>
        <strain evidence="1 2">CBS 144469</strain>
    </source>
</reference>
<evidence type="ECO:0000313" key="2">
    <source>
        <dbReference type="Proteomes" id="UP000521943"/>
    </source>
</evidence>
<sequence>MVSLASLQIEASCLLLSFVRSFVMVAFESSFVRTSGRLFAPSARFYVRRIHNAFMSFSRFLQFVYARPSVSFPKQLYIRDL</sequence>
<dbReference type="EMBL" id="JACGCI010000045">
    <property type="protein sequence ID" value="KAF6752301.1"/>
    <property type="molecule type" value="Genomic_DNA"/>
</dbReference>
<proteinExistence type="predicted"/>
<dbReference type="Proteomes" id="UP000521943">
    <property type="component" value="Unassembled WGS sequence"/>
</dbReference>
<accession>A0A8H6M4X0</accession>
<dbReference type="AlphaFoldDB" id="A0A8H6M4X0"/>
<comment type="caution">
    <text evidence="1">The sequence shown here is derived from an EMBL/GenBank/DDBJ whole genome shotgun (WGS) entry which is preliminary data.</text>
</comment>
<name>A0A8H6M4X0_9AGAR</name>
<evidence type="ECO:0000313" key="1">
    <source>
        <dbReference type="EMBL" id="KAF6752301.1"/>
    </source>
</evidence>
<organism evidence="1 2">
    <name type="scientific">Ephemerocybe angulata</name>
    <dbReference type="NCBI Taxonomy" id="980116"/>
    <lineage>
        <taxon>Eukaryota</taxon>
        <taxon>Fungi</taxon>
        <taxon>Dikarya</taxon>
        <taxon>Basidiomycota</taxon>
        <taxon>Agaricomycotina</taxon>
        <taxon>Agaricomycetes</taxon>
        <taxon>Agaricomycetidae</taxon>
        <taxon>Agaricales</taxon>
        <taxon>Agaricineae</taxon>
        <taxon>Psathyrellaceae</taxon>
        <taxon>Ephemerocybe</taxon>
    </lineage>
</organism>
<gene>
    <name evidence="1" type="ORF">DFP72DRAFT_905665</name>
</gene>